<accession>A0ABR8X179</accession>
<keyword evidence="3" id="KW-1185">Reference proteome</keyword>
<gene>
    <name evidence="2" type="ORF">H9622_04990</name>
</gene>
<feature type="domain" description="Transcription regulator PadR N-terminal" evidence="1">
    <location>
        <begin position="14"/>
        <end position="85"/>
    </location>
</feature>
<organism evidence="2 3">
    <name type="scientific">Microbacterium gallinarum</name>
    <dbReference type="NCBI Taxonomy" id="2762209"/>
    <lineage>
        <taxon>Bacteria</taxon>
        <taxon>Bacillati</taxon>
        <taxon>Actinomycetota</taxon>
        <taxon>Actinomycetes</taxon>
        <taxon>Micrococcales</taxon>
        <taxon>Microbacteriaceae</taxon>
        <taxon>Microbacterium</taxon>
    </lineage>
</organism>
<dbReference type="PANTHER" id="PTHR43252:SF2">
    <property type="entry name" value="TRANSCRIPTION REGULATOR, PADR-LIKE FAMILY"/>
    <property type="match status" value="1"/>
</dbReference>
<sequence length="216" mass="24236">MPQRELTTTAYLTLGLLATSDWSAYQLAEQLGRGVDQLWPRADRQRYNVVKKLLATGLVTAREEHSGRRGRTVYAITDAGREALAAWLAAEPEPVALEFEGMIRVLVSDQGSIDDLRRTLETMRAQAETARAQFARYAVHISETGGTFPERRHLFALSNTFMIGHYNHIIEWTTWALEQTESWPDPASPAETHQTQVRDMLAEGRKAWGASLQLGA</sequence>
<protein>
    <submittedName>
        <fullName evidence="2">PadR family transcriptional regulator</fullName>
    </submittedName>
</protein>
<dbReference type="Proteomes" id="UP000602532">
    <property type="component" value="Unassembled WGS sequence"/>
</dbReference>
<evidence type="ECO:0000313" key="2">
    <source>
        <dbReference type="EMBL" id="MBD8022948.1"/>
    </source>
</evidence>
<evidence type="ECO:0000313" key="3">
    <source>
        <dbReference type="Proteomes" id="UP000602532"/>
    </source>
</evidence>
<dbReference type="PANTHER" id="PTHR43252">
    <property type="entry name" value="TRANSCRIPTIONAL REGULATOR YQJI"/>
    <property type="match status" value="1"/>
</dbReference>
<comment type="caution">
    <text evidence="2">The sequence shown here is derived from an EMBL/GenBank/DDBJ whole genome shotgun (WGS) entry which is preliminary data.</text>
</comment>
<dbReference type="InterPro" id="IPR036390">
    <property type="entry name" value="WH_DNA-bd_sf"/>
</dbReference>
<dbReference type="InterPro" id="IPR005149">
    <property type="entry name" value="Tscrpt_reg_PadR_N"/>
</dbReference>
<dbReference type="SUPFAM" id="SSF46785">
    <property type="entry name" value="Winged helix' DNA-binding domain"/>
    <property type="match status" value="1"/>
</dbReference>
<dbReference type="Pfam" id="PF03551">
    <property type="entry name" value="PadR"/>
    <property type="match status" value="1"/>
</dbReference>
<name>A0ABR8X179_9MICO</name>
<reference evidence="2 3" key="1">
    <citation type="submission" date="2020-08" db="EMBL/GenBank/DDBJ databases">
        <title>A Genomic Blueprint of the Chicken Gut Microbiome.</title>
        <authorList>
            <person name="Gilroy R."/>
            <person name="Ravi A."/>
            <person name="Getino M."/>
            <person name="Pursley I."/>
            <person name="Horton D.L."/>
            <person name="Alikhan N.-F."/>
            <person name="Baker D."/>
            <person name="Gharbi K."/>
            <person name="Hall N."/>
            <person name="Watson M."/>
            <person name="Adriaenssens E.M."/>
            <person name="Foster-Nyarko E."/>
            <person name="Jarju S."/>
            <person name="Secka A."/>
            <person name="Antonio M."/>
            <person name="Oren A."/>
            <person name="Chaudhuri R."/>
            <person name="La Ragione R.M."/>
            <person name="Hildebrand F."/>
            <person name="Pallen M.J."/>
        </authorList>
    </citation>
    <scope>NUCLEOTIDE SEQUENCE [LARGE SCALE GENOMIC DNA]</scope>
    <source>
        <strain evidence="2 3">Sa1CUA4</strain>
    </source>
</reference>
<proteinExistence type="predicted"/>
<evidence type="ECO:0000259" key="1">
    <source>
        <dbReference type="Pfam" id="PF03551"/>
    </source>
</evidence>
<dbReference type="Gene3D" id="1.10.10.10">
    <property type="entry name" value="Winged helix-like DNA-binding domain superfamily/Winged helix DNA-binding domain"/>
    <property type="match status" value="1"/>
</dbReference>
<dbReference type="RefSeq" id="WP_191764804.1">
    <property type="nucleotide sequence ID" value="NZ_JACSPM010000001.1"/>
</dbReference>
<dbReference type="InterPro" id="IPR036388">
    <property type="entry name" value="WH-like_DNA-bd_sf"/>
</dbReference>
<dbReference type="EMBL" id="JACSPM010000001">
    <property type="protein sequence ID" value="MBD8022948.1"/>
    <property type="molecule type" value="Genomic_DNA"/>
</dbReference>